<feature type="compositionally biased region" description="Low complexity" evidence="2">
    <location>
        <begin position="320"/>
        <end position="336"/>
    </location>
</feature>
<feature type="region of interest" description="Disordered" evidence="2">
    <location>
        <begin position="231"/>
        <end position="273"/>
    </location>
</feature>
<dbReference type="NCBIfam" id="TIGR04336">
    <property type="entry name" value="AmmeMemoSam_B"/>
    <property type="match status" value="1"/>
</dbReference>
<reference evidence="3" key="1">
    <citation type="submission" date="2020-03" db="EMBL/GenBank/DDBJ databases">
        <title>A high-quality chromosome-level genome assembly of a woody plant with both climbing and erect habits, Rhamnella rubrinervis.</title>
        <authorList>
            <person name="Lu Z."/>
            <person name="Yang Y."/>
            <person name="Zhu X."/>
            <person name="Sun Y."/>
        </authorList>
    </citation>
    <scope>NUCLEOTIDE SEQUENCE</scope>
    <source>
        <strain evidence="3">BYM</strain>
        <tissue evidence="3">Leaf</tissue>
    </source>
</reference>
<sequence>MMLPGIPIIVSPFIFSHSPVSPIFTCSRVFLLGPYHHHYTPKWALSIASVYKTPIGDLPVDLEVIEELKATGNFEMMDMRVDEAQRSMEMHLLYLAKVFEGHPFKVVPIFVGALNAEATYRQLLAKYVDDPNNFFSVLSNFCHEGTRFNYMLYNKKCGSIYKSIEALDRVGMDIIETGDLGAFKQYLLEYENTIYGRHPISGFRHGRGQGIPFFPQPGQFTHPTTVVSSFEHGESSSVVGRRSSMEERPSSTQPFPPVPPSSTQPPLTATVNSPQGGSCIHITNLGQFINEGHIHFSAGRRTQPPLMPCSIQPLPPLPPTGTQSLPLSPTSTQPSLAATVHSPQGGQCIYITNHGHVTNMGHTHFS</sequence>
<evidence type="ECO:0000313" key="4">
    <source>
        <dbReference type="Proteomes" id="UP000796880"/>
    </source>
</evidence>
<gene>
    <name evidence="3" type="ORF">FNV43_RR12342</name>
</gene>
<dbReference type="EMBL" id="VOIH02000005">
    <property type="protein sequence ID" value="KAF3447162.1"/>
    <property type="molecule type" value="Genomic_DNA"/>
</dbReference>
<dbReference type="PANTHER" id="PTHR11060:SF0">
    <property type="entry name" value="PROTEIN MEMO1"/>
    <property type="match status" value="1"/>
</dbReference>
<comment type="similarity">
    <text evidence="1">Belongs to the MEMO1 family.</text>
</comment>
<dbReference type="AlphaFoldDB" id="A0A8K0H7B5"/>
<name>A0A8K0H7B5_9ROSA</name>
<evidence type="ECO:0000256" key="1">
    <source>
        <dbReference type="ARBA" id="ARBA00006315"/>
    </source>
</evidence>
<dbReference type="Proteomes" id="UP000796880">
    <property type="component" value="Unassembled WGS sequence"/>
</dbReference>
<dbReference type="CDD" id="cd07361">
    <property type="entry name" value="MEMO_like"/>
    <property type="match status" value="1"/>
</dbReference>
<dbReference type="OrthoDB" id="417112at2759"/>
<comment type="caution">
    <text evidence="3">The sequence shown here is derived from an EMBL/GenBank/DDBJ whole genome shotgun (WGS) entry which is preliminary data.</text>
</comment>
<evidence type="ECO:0000256" key="2">
    <source>
        <dbReference type="SAM" id="MobiDB-lite"/>
    </source>
</evidence>
<keyword evidence="4" id="KW-1185">Reference proteome</keyword>
<dbReference type="Gene3D" id="3.40.830.10">
    <property type="entry name" value="LigB-like"/>
    <property type="match status" value="1"/>
</dbReference>
<accession>A0A8K0H7B5</accession>
<evidence type="ECO:0000313" key="3">
    <source>
        <dbReference type="EMBL" id="KAF3447162.1"/>
    </source>
</evidence>
<feature type="region of interest" description="Disordered" evidence="2">
    <location>
        <begin position="315"/>
        <end position="340"/>
    </location>
</feature>
<dbReference type="PANTHER" id="PTHR11060">
    <property type="entry name" value="PROTEIN MEMO1"/>
    <property type="match status" value="1"/>
</dbReference>
<proteinExistence type="inferred from homology"/>
<dbReference type="InterPro" id="IPR002737">
    <property type="entry name" value="MEMO1_fam"/>
</dbReference>
<protein>
    <submittedName>
        <fullName evidence="3">Uncharacterized protein</fullName>
    </submittedName>
</protein>
<feature type="compositionally biased region" description="Pro residues" evidence="2">
    <location>
        <begin position="254"/>
        <end position="263"/>
    </location>
</feature>
<organism evidence="3 4">
    <name type="scientific">Rhamnella rubrinervis</name>
    <dbReference type="NCBI Taxonomy" id="2594499"/>
    <lineage>
        <taxon>Eukaryota</taxon>
        <taxon>Viridiplantae</taxon>
        <taxon>Streptophyta</taxon>
        <taxon>Embryophyta</taxon>
        <taxon>Tracheophyta</taxon>
        <taxon>Spermatophyta</taxon>
        <taxon>Magnoliopsida</taxon>
        <taxon>eudicotyledons</taxon>
        <taxon>Gunneridae</taxon>
        <taxon>Pentapetalae</taxon>
        <taxon>rosids</taxon>
        <taxon>fabids</taxon>
        <taxon>Rosales</taxon>
        <taxon>Rhamnaceae</taxon>
        <taxon>rhamnoid group</taxon>
        <taxon>Rhamneae</taxon>
        <taxon>Rhamnella</taxon>
    </lineage>
</organism>
<dbReference type="Pfam" id="PF01875">
    <property type="entry name" value="Memo"/>
    <property type="match status" value="1"/>
</dbReference>